<dbReference type="PANTHER" id="PTHR12658">
    <property type="entry name" value="BETA-TUBULIN COFACTOR D"/>
    <property type="match status" value="1"/>
</dbReference>
<dbReference type="InterPro" id="IPR058033">
    <property type="entry name" value="ARM_TBCD_2nd"/>
</dbReference>
<dbReference type="GO" id="GO:0005096">
    <property type="term" value="F:GTPase activator activity"/>
    <property type="evidence" value="ECO:0007669"/>
    <property type="project" value="InterPro"/>
</dbReference>
<dbReference type="Gene3D" id="1.25.10.10">
    <property type="entry name" value="Leucine-rich Repeat Variant"/>
    <property type="match status" value="1"/>
</dbReference>
<evidence type="ECO:0008006" key="7">
    <source>
        <dbReference type="Google" id="ProtNLM"/>
    </source>
</evidence>
<dbReference type="InterPro" id="IPR033162">
    <property type="entry name" value="TBCD"/>
</dbReference>
<dbReference type="SUPFAM" id="SSF48371">
    <property type="entry name" value="ARM repeat"/>
    <property type="match status" value="1"/>
</dbReference>
<feature type="domain" description="Tubulin-folding cofactor D ARM repeats" evidence="4">
    <location>
        <begin position="322"/>
        <end position="543"/>
    </location>
</feature>
<dbReference type="Proteomes" id="UP001271007">
    <property type="component" value="Unassembled WGS sequence"/>
</dbReference>
<dbReference type="InterPro" id="IPR016024">
    <property type="entry name" value="ARM-type_fold"/>
</dbReference>
<comment type="caution">
    <text evidence="5">The sequence shown here is derived from an EMBL/GenBank/DDBJ whole genome shotgun (WGS) entry which is preliminary data.</text>
</comment>
<dbReference type="GO" id="GO:0007023">
    <property type="term" value="P:post-chaperonin tubulin folding pathway"/>
    <property type="evidence" value="ECO:0007669"/>
    <property type="project" value="InterPro"/>
</dbReference>
<reference evidence="5" key="1">
    <citation type="submission" date="2023-04" db="EMBL/GenBank/DDBJ databases">
        <title>Black Yeasts Isolated from many extreme environments.</title>
        <authorList>
            <person name="Coleine C."/>
            <person name="Stajich J.E."/>
            <person name="Selbmann L."/>
        </authorList>
    </citation>
    <scope>NUCLEOTIDE SEQUENCE</scope>
    <source>
        <strain evidence="5">CCFEE 5312</strain>
    </source>
</reference>
<evidence type="ECO:0000256" key="2">
    <source>
        <dbReference type="PROSITE-ProRule" id="PRU00103"/>
    </source>
</evidence>
<dbReference type="AlphaFoldDB" id="A0AAJ0DN57"/>
<evidence type="ECO:0000256" key="1">
    <source>
        <dbReference type="ARBA" id="ARBA00023186"/>
    </source>
</evidence>
<dbReference type="PANTHER" id="PTHR12658:SF0">
    <property type="entry name" value="TUBULIN-SPECIFIC CHAPERONE D"/>
    <property type="match status" value="1"/>
</dbReference>
<dbReference type="InterPro" id="IPR011989">
    <property type="entry name" value="ARM-like"/>
</dbReference>
<feature type="repeat" description="HEAT" evidence="2">
    <location>
        <begin position="346"/>
        <end position="383"/>
    </location>
</feature>
<dbReference type="PROSITE" id="PS50077">
    <property type="entry name" value="HEAT_REPEAT"/>
    <property type="match status" value="1"/>
</dbReference>
<organism evidence="5 6">
    <name type="scientific">Extremus antarcticus</name>
    <dbReference type="NCBI Taxonomy" id="702011"/>
    <lineage>
        <taxon>Eukaryota</taxon>
        <taxon>Fungi</taxon>
        <taxon>Dikarya</taxon>
        <taxon>Ascomycota</taxon>
        <taxon>Pezizomycotina</taxon>
        <taxon>Dothideomycetes</taxon>
        <taxon>Dothideomycetidae</taxon>
        <taxon>Mycosphaerellales</taxon>
        <taxon>Extremaceae</taxon>
        <taxon>Extremus</taxon>
    </lineage>
</organism>
<gene>
    <name evidence="5" type="ORF">LTR09_005401</name>
</gene>
<keyword evidence="1" id="KW-0143">Chaperone</keyword>
<protein>
    <recommendedName>
        <fullName evidence="7">Tubulin-specific chaperone D</fullName>
    </recommendedName>
</protein>
<feature type="domain" description="Tubulin-folding cofactor D C-terminal" evidence="3">
    <location>
        <begin position="911"/>
        <end position="1074"/>
    </location>
</feature>
<evidence type="ECO:0000313" key="6">
    <source>
        <dbReference type="Proteomes" id="UP001271007"/>
    </source>
</evidence>
<dbReference type="GO" id="GO:0048487">
    <property type="term" value="F:beta-tubulin binding"/>
    <property type="evidence" value="ECO:0007669"/>
    <property type="project" value="InterPro"/>
</dbReference>
<proteinExistence type="predicted"/>
<evidence type="ECO:0000259" key="4">
    <source>
        <dbReference type="Pfam" id="PF25767"/>
    </source>
</evidence>
<dbReference type="Pfam" id="PF23579">
    <property type="entry name" value="ARM_TBCD"/>
    <property type="match status" value="1"/>
</dbReference>
<dbReference type="Pfam" id="PF25767">
    <property type="entry name" value="ARM_TBCD_2nd"/>
    <property type="match status" value="1"/>
</dbReference>
<evidence type="ECO:0000313" key="5">
    <source>
        <dbReference type="EMBL" id="KAK3053657.1"/>
    </source>
</evidence>
<sequence>MLCMEGGDDEDDLKLVQASAGLLTDLQESIPKLLWKPSKTGAAHGPVHRHVKRRDLDYVIKLIEPFQGDPQLLDTRLKHILPPIVEAYLEYIGQKLHDRRTEHIDLQIAVCAILYTLCKVRGYKIVSGFLNNEPRYLEPVLDRLDTATKAEGDQTYQWQVQYILLLWLSHLLLTPFDLASISPARRPGDGTVIPVLVGRIVELGVRLLSSSTKAQDAAATLLVRLVTRPDMLKLGLCTSLSSQLSLAMQPKLSADSTNSIYELIGPLRFYAGITMASADDRLGVADLYSNCWELSQDSSSRLADNAVAKKLFVKVFRNTAITALRAASQPSKLTGMLETSSLVEDVIEYLLSSLGDRDTPVRYAAAKALSRLVLELEPTMGHEVIQAVLDSFKEDMPRNSEALDFRTANPLKWHGLTLTLAHMLFKRSAAPAQLHDIINALVSALQFEQRTATGSSMGTNVRDSANFGLWSLSRRYTTEELLSVDTTQLKSTLAAIERQSVIQALATNLVLSSCLDPVGNIRRGSSAALQELVGRHPNKVVEGIALVQIVDYQAVGLRKRAMVDVAARAAGLDDSHMEYWNALIEGLLGWRGIGSPDVLSREAAGAALAELGTSRFDSANKVLSTVKAHLLRQREVEELHGLILALTHLLQYIEQTGSATSVVGGDQDPLTVLDIKHILTLIVDAIQKLTARVMQSELPIAIARLLAPLCKCLTETTSSEDLPIALIDTLAERLFNRYEESIQQAIPPLASAFLALKRQHTLPLGCIGPQALLQNVTVDSSKSGSLKGACGAMALGALAPLYGPGASGKFTSMIYRVLADLMDATNVDWRIVGLRALGLTIEHIGDDASYEGGLSQTLINAAHRGSNDYTIDERGDVGSLVRLQAIVLASDIFTKPVLLTQLELVEIMQADMYRLSLEKLDRVRLAAAQCCSNHLDLDNRVEDAASVSSQECVLRRLAPLTRNEPVWKHRALLEGCVSCAGTSSESLLQVSRSALVQVLGDVSTKRLTGLLTIFASIMKSLLVDNSNNMHPALELLAFLFDMQIPQRLAESDFKWLNLLSTVQKSHHKSNDIPKILAAVNVYRGMAELPSVRGEVLKKLVSMLKTNPYPRVRLSVAEALYVMTKDEILKGKDWMKPTSANRDIVKQLQERYVGG</sequence>
<accession>A0AAJ0DN57</accession>
<dbReference type="Pfam" id="PF12612">
    <property type="entry name" value="TFCD_C"/>
    <property type="match status" value="1"/>
</dbReference>
<keyword evidence="6" id="KW-1185">Reference proteome</keyword>
<dbReference type="InterPro" id="IPR022577">
    <property type="entry name" value="TBCD_C"/>
</dbReference>
<name>A0AAJ0DN57_9PEZI</name>
<dbReference type="InterPro" id="IPR021133">
    <property type="entry name" value="HEAT_type_2"/>
</dbReference>
<dbReference type="GO" id="GO:0000226">
    <property type="term" value="P:microtubule cytoskeleton organization"/>
    <property type="evidence" value="ECO:0007669"/>
    <property type="project" value="TreeGrafter"/>
</dbReference>
<dbReference type="EMBL" id="JAWDJX010000015">
    <property type="protein sequence ID" value="KAK3053657.1"/>
    <property type="molecule type" value="Genomic_DNA"/>
</dbReference>
<evidence type="ECO:0000259" key="3">
    <source>
        <dbReference type="Pfam" id="PF12612"/>
    </source>
</evidence>
<dbReference type="GO" id="GO:0007021">
    <property type="term" value="P:tubulin complex assembly"/>
    <property type="evidence" value="ECO:0007669"/>
    <property type="project" value="InterPro"/>
</dbReference>